<organism evidence="10 11">
    <name type="scientific">Pyxicephalus adspersus</name>
    <name type="common">African bullfrog</name>
    <dbReference type="NCBI Taxonomy" id="30357"/>
    <lineage>
        <taxon>Eukaryota</taxon>
        <taxon>Metazoa</taxon>
        <taxon>Chordata</taxon>
        <taxon>Craniata</taxon>
        <taxon>Vertebrata</taxon>
        <taxon>Euteleostomi</taxon>
        <taxon>Amphibia</taxon>
        <taxon>Batrachia</taxon>
        <taxon>Anura</taxon>
        <taxon>Neobatrachia</taxon>
        <taxon>Ranoidea</taxon>
        <taxon>Pyxicephalidae</taxon>
        <taxon>Pyxicephalinae</taxon>
        <taxon>Pyxicephalus</taxon>
    </lineage>
</organism>
<evidence type="ECO:0000256" key="3">
    <source>
        <dbReference type="ARBA" id="ARBA00022989"/>
    </source>
</evidence>
<dbReference type="PRINTS" id="PR00237">
    <property type="entry name" value="GPCRRHODOPSN"/>
</dbReference>
<dbReference type="GO" id="GO:0004984">
    <property type="term" value="F:olfactory receptor activity"/>
    <property type="evidence" value="ECO:0007669"/>
    <property type="project" value="InterPro"/>
</dbReference>
<comment type="caution">
    <text evidence="10">The sequence shown here is derived from an EMBL/GenBank/DDBJ whole genome shotgun (WGS) entry which is preliminary data.</text>
</comment>
<evidence type="ECO:0000256" key="4">
    <source>
        <dbReference type="ARBA" id="ARBA00023040"/>
    </source>
</evidence>
<accession>A0AAV3AVD8</accession>
<feature type="transmembrane region" description="Helical" evidence="8">
    <location>
        <begin position="91"/>
        <end position="119"/>
    </location>
</feature>
<feature type="transmembrane region" description="Helical" evidence="8">
    <location>
        <begin position="158"/>
        <end position="186"/>
    </location>
</feature>
<evidence type="ECO:0000256" key="5">
    <source>
        <dbReference type="ARBA" id="ARBA00023136"/>
    </source>
</evidence>
<dbReference type="PROSITE" id="PS50262">
    <property type="entry name" value="G_PROTEIN_RECEP_F1_2"/>
    <property type="match status" value="1"/>
</dbReference>
<feature type="transmembrane region" description="Helical" evidence="8">
    <location>
        <begin position="198"/>
        <end position="221"/>
    </location>
</feature>
<reference evidence="10" key="1">
    <citation type="thesis" date="2020" institute="ProQuest LLC" country="789 East Eisenhower Parkway, Ann Arbor, MI, USA">
        <title>Comparative Genomics and Chromosome Evolution.</title>
        <authorList>
            <person name="Mudd A.B."/>
        </authorList>
    </citation>
    <scope>NUCLEOTIDE SEQUENCE</scope>
    <source>
        <strain evidence="10">1538</strain>
        <tissue evidence="10">Blood</tissue>
    </source>
</reference>
<dbReference type="EMBL" id="DYDO01000002">
    <property type="protein sequence ID" value="DBA31669.1"/>
    <property type="molecule type" value="Genomic_DNA"/>
</dbReference>
<keyword evidence="5 8" id="KW-0472">Membrane</keyword>
<sequence length="279" mass="30955">MGNVGILLIIHFTFSLHTPMYTFLSHLAFIDICYASVVVPNTMVHLLTHSTYISGAGCAVQLFMFSSLGSTECLLFGVMAYDRYLAICNPLYYGTIMTLQTCNILFATSCIFATIQAAIQTGFTFSLNFCGSNIIDHFICDALPLIRLSCSKTTLNEIIISVSAAIIGGGSLFIIVTSYLWIAITVIKIPSSQGKRKAFSTCASHLACVTLFFGTVLFNYLHPSGGVMIRQEVVASIFYTMVIPMLNPLIYSLRNTNVRRMFHQFLTRRIASHLWFVHT</sequence>
<dbReference type="GO" id="GO:0004930">
    <property type="term" value="F:G protein-coupled receptor activity"/>
    <property type="evidence" value="ECO:0007669"/>
    <property type="project" value="UniProtKB-KW"/>
</dbReference>
<evidence type="ECO:0000256" key="7">
    <source>
        <dbReference type="ARBA" id="ARBA00023224"/>
    </source>
</evidence>
<comment type="subcellular location">
    <subcellularLocation>
        <location evidence="1">Membrane</location>
        <topology evidence="1">Multi-pass membrane protein</topology>
    </subcellularLocation>
</comment>
<evidence type="ECO:0000259" key="9">
    <source>
        <dbReference type="PROSITE" id="PS50262"/>
    </source>
</evidence>
<keyword evidence="2 8" id="KW-0812">Transmembrane</keyword>
<name>A0AAV3AVD8_PYXAD</name>
<dbReference type="Gene3D" id="1.20.1070.10">
    <property type="entry name" value="Rhodopsin 7-helix transmembrane proteins"/>
    <property type="match status" value="1"/>
</dbReference>
<evidence type="ECO:0000256" key="2">
    <source>
        <dbReference type="ARBA" id="ARBA00022692"/>
    </source>
</evidence>
<evidence type="ECO:0000256" key="1">
    <source>
        <dbReference type="ARBA" id="ARBA00004141"/>
    </source>
</evidence>
<keyword evidence="3 8" id="KW-1133">Transmembrane helix</keyword>
<dbReference type="InterPro" id="IPR000725">
    <property type="entry name" value="Olfact_rcpt"/>
</dbReference>
<dbReference type="InterPro" id="IPR017452">
    <property type="entry name" value="GPCR_Rhodpsn_7TM"/>
</dbReference>
<feature type="transmembrane region" description="Helical" evidence="8">
    <location>
        <begin position="59"/>
        <end position="79"/>
    </location>
</feature>
<feature type="domain" description="G-protein coupled receptors family 1 profile" evidence="9">
    <location>
        <begin position="2"/>
        <end position="251"/>
    </location>
</feature>
<dbReference type="PANTHER" id="PTHR48018">
    <property type="entry name" value="OLFACTORY RECEPTOR"/>
    <property type="match status" value="1"/>
</dbReference>
<keyword evidence="7" id="KW-0807">Transducer</keyword>
<dbReference type="FunFam" id="1.20.1070.10:FF:000003">
    <property type="entry name" value="Olfactory receptor"/>
    <property type="match status" value="1"/>
</dbReference>
<evidence type="ECO:0000313" key="11">
    <source>
        <dbReference type="Proteomes" id="UP001181693"/>
    </source>
</evidence>
<gene>
    <name evidence="10" type="ORF">GDO54_007462</name>
</gene>
<dbReference type="AlphaFoldDB" id="A0AAV3AVD8"/>
<evidence type="ECO:0000313" key="10">
    <source>
        <dbReference type="EMBL" id="DBA31669.1"/>
    </source>
</evidence>
<proteinExistence type="predicted"/>
<keyword evidence="4" id="KW-0297">G-protein coupled receptor</keyword>
<dbReference type="Pfam" id="PF13853">
    <property type="entry name" value="7tm_4"/>
    <property type="match status" value="1"/>
</dbReference>
<keyword evidence="6" id="KW-0675">Receptor</keyword>
<evidence type="ECO:0000256" key="8">
    <source>
        <dbReference type="SAM" id="Phobius"/>
    </source>
</evidence>
<protein>
    <recommendedName>
        <fullName evidence="9">G-protein coupled receptors family 1 profile domain-containing protein</fullName>
    </recommendedName>
</protein>
<evidence type="ECO:0000256" key="6">
    <source>
        <dbReference type="ARBA" id="ARBA00023170"/>
    </source>
</evidence>
<dbReference type="SUPFAM" id="SSF81321">
    <property type="entry name" value="Family A G protein-coupled receptor-like"/>
    <property type="match status" value="1"/>
</dbReference>
<dbReference type="InterPro" id="IPR000276">
    <property type="entry name" value="GPCR_Rhodpsn"/>
</dbReference>
<dbReference type="Proteomes" id="UP001181693">
    <property type="component" value="Unassembled WGS sequence"/>
</dbReference>
<dbReference type="PRINTS" id="PR00245">
    <property type="entry name" value="OLFACTORYR"/>
</dbReference>
<dbReference type="GO" id="GO:0016020">
    <property type="term" value="C:membrane"/>
    <property type="evidence" value="ECO:0007669"/>
    <property type="project" value="UniProtKB-SubCell"/>
</dbReference>
<feature type="transmembrane region" description="Helical" evidence="8">
    <location>
        <begin position="233"/>
        <end position="253"/>
    </location>
</feature>
<keyword evidence="11" id="KW-1185">Reference proteome</keyword>